<sequence>MVSSSTASTQGSATPSSLAGTIVTRSHHLEVVSRSFWTTAVVYATCRLKVSCATLASCVVGPCDYLQMVLVGIKAIYILQHRFVFATSTRYDVIAFDASHLCHIYAYRQSNPVSQAE</sequence>
<accession>A0A4Q9MPN2</accession>
<reference evidence="1" key="1">
    <citation type="submission" date="2019-01" db="EMBL/GenBank/DDBJ databases">
        <title>Draft genome sequences of three monokaryotic isolates of the white-rot basidiomycete fungus Dichomitus squalens.</title>
        <authorList>
            <consortium name="DOE Joint Genome Institute"/>
            <person name="Lopez S.C."/>
            <person name="Andreopoulos B."/>
            <person name="Pangilinan J."/>
            <person name="Lipzen A."/>
            <person name="Riley R."/>
            <person name="Ahrendt S."/>
            <person name="Ng V."/>
            <person name="Barry K."/>
            <person name="Daum C."/>
            <person name="Grigoriev I.V."/>
            <person name="Hilden K.S."/>
            <person name="Makela M.R."/>
            <person name="de Vries R.P."/>
        </authorList>
    </citation>
    <scope>NUCLEOTIDE SEQUENCE [LARGE SCALE GENOMIC DNA]</scope>
    <source>
        <strain evidence="1">OM18370.1</strain>
    </source>
</reference>
<dbReference type="Proteomes" id="UP000292957">
    <property type="component" value="Unassembled WGS sequence"/>
</dbReference>
<organism evidence="1">
    <name type="scientific">Dichomitus squalens</name>
    <dbReference type="NCBI Taxonomy" id="114155"/>
    <lineage>
        <taxon>Eukaryota</taxon>
        <taxon>Fungi</taxon>
        <taxon>Dikarya</taxon>
        <taxon>Basidiomycota</taxon>
        <taxon>Agaricomycotina</taxon>
        <taxon>Agaricomycetes</taxon>
        <taxon>Polyporales</taxon>
        <taxon>Polyporaceae</taxon>
        <taxon>Dichomitus</taxon>
    </lineage>
</organism>
<dbReference type="AlphaFoldDB" id="A0A4Q9MPN2"/>
<name>A0A4Q9MPN2_9APHY</name>
<gene>
    <name evidence="1" type="ORF">BD311DRAFT_756148</name>
</gene>
<evidence type="ECO:0000313" key="1">
    <source>
        <dbReference type="EMBL" id="TBU29714.1"/>
    </source>
</evidence>
<proteinExistence type="predicted"/>
<dbReference type="EMBL" id="ML143411">
    <property type="protein sequence ID" value="TBU29714.1"/>
    <property type="molecule type" value="Genomic_DNA"/>
</dbReference>
<protein>
    <submittedName>
        <fullName evidence="1">Uncharacterized protein</fullName>
    </submittedName>
</protein>